<comment type="caution">
    <text evidence="1">The sequence shown here is derived from an EMBL/GenBank/DDBJ whole genome shotgun (WGS) entry which is preliminary data.</text>
</comment>
<keyword evidence="2" id="KW-1185">Reference proteome</keyword>
<accession>A0ABT5JN21</accession>
<dbReference type="RefSeq" id="WP_273675897.1">
    <property type="nucleotide sequence ID" value="NZ_JAQQXQ010000001.1"/>
</dbReference>
<evidence type="ECO:0000313" key="2">
    <source>
        <dbReference type="Proteomes" id="UP001216558"/>
    </source>
</evidence>
<organism evidence="1 2">
    <name type="scientific">Erythrobacter fulvus</name>
    <dbReference type="NCBI Taxonomy" id="2987523"/>
    <lineage>
        <taxon>Bacteria</taxon>
        <taxon>Pseudomonadati</taxon>
        <taxon>Pseudomonadota</taxon>
        <taxon>Alphaproteobacteria</taxon>
        <taxon>Sphingomonadales</taxon>
        <taxon>Erythrobacteraceae</taxon>
        <taxon>Erythrobacter/Porphyrobacter group</taxon>
        <taxon>Erythrobacter</taxon>
    </lineage>
</organism>
<gene>
    <name evidence="1" type="ORF">OIK40_02480</name>
</gene>
<sequence>MKHVTPLSVRYLTDEPVPIRDIIASLQGVETTLNEVAKLLPTFVDGLKVEKIEIKVREVAQESPLRELFAVALFMAFQKQLEEEIPHIITDATGLIVSDRFDTVITLLTLIVVFYGAGALKDLVFGSGADGAAQTQLDGLIAELSPMIGKSEKNIREVLADRYAEKTLWRRLANATSRFFAPSKHQDSAPVEVNGREIPQRVVRDVPAEFLVEDASEEHASRNFDGVIIELHAQDRDHSGRGWAAVVEGVSHQRLRMKLMTEVSATDLWNQDRVRGDITVLYQRIGSDLVPREIHLHRLT</sequence>
<name>A0ABT5JN21_9SPHN</name>
<dbReference type="EMBL" id="JAQQXQ010000001">
    <property type="protein sequence ID" value="MDC8753506.1"/>
    <property type="molecule type" value="Genomic_DNA"/>
</dbReference>
<evidence type="ECO:0000313" key="1">
    <source>
        <dbReference type="EMBL" id="MDC8753506.1"/>
    </source>
</evidence>
<dbReference type="Proteomes" id="UP001216558">
    <property type="component" value="Unassembled WGS sequence"/>
</dbReference>
<reference evidence="1 2" key="1">
    <citation type="submission" date="2022-10" db="EMBL/GenBank/DDBJ databases">
        <title>Erythrobacter sp. sf7 Genome sequencing.</title>
        <authorList>
            <person name="Park S."/>
        </authorList>
    </citation>
    <scope>NUCLEOTIDE SEQUENCE [LARGE SCALE GENOMIC DNA]</scope>
    <source>
        <strain evidence="2">sf7</strain>
    </source>
</reference>
<proteinExistence type="predicted"/>
<protein>
    <submittedName>
        <fullName evidence="1">Uncharacterized protein</fullName>
    </submittedName>
</protein>